<name>K6XL71_9ALTE</name>
<evidence type="ECO:0008006" key="3">
    <source>
        <dbReference type="Google" id="ProtNLM"/>
    </source>
</evidence>
<dbReference type="eggNOG" id="ENOG5032YD2">
    <property type="taxonomic scope" value="Bacteria"/>
</dbReference>
<reference evidence="1 2" key="1">
    <citation type="journal article" date="2017" name="Antonie Van Leeuwenhoek">
        <title>Rhizobium rhizosphaerae sp. nov., a novel species isolated from rice rhizosphere.</title>
        <authorList>
            <person name="Zhao J.J."/>
            <person name="Zhang J."/>
            <person name="Zhang R.J."/>
            <person name="Zhang C.W."/>
            <person name="Yin H.Q."/>
            <person name="Zhang X.X."/>
        </authorList>
    </citation>
    <scope>NUCLEOTIDE SEQUENCE [LARGE SCALE GENOMIC DNA]</scope>
    <source>
        <strain evidence="1 2">BSs20135</strain>
    </source>
</reference>
<comment type="caution">
    <text evidence="1">The sequence shown here is derived from an EMBL/GenBank/DDBJ whole genome shotgun (WGS) entry which is preliminary data.</text>
</comment>
<dbReference type="Proteomes" id="UP000006327">
    <property type="component" value="Unassembled WGS sequence"/>
</dbReference>
<gene>
    <name evidence="1" type="ORF">GARC_4447</name>
</gene>
<evidence type="ECO:0000313" key="2">
    <source>
        <dbReference type="Proteomes" id="UP000006327"/>
    </source>
</evidence>
<accession>K6XL71</accession>
<proteinExistence type="predicted"/>
<dbReference type="STRING" id="493475.GARC_4447"/>
<sequence>MAWISRGFVKVGCYISLAYFVGLSHLVLADTPMQATSTNELRIQPNTCVSLHRDQACFVNLKMSWRAATSNNYCIYSSAQDTPLKCWVASTQGVLTQQFGTDKILHFYLKLEKSNIALAESELKVSWVYKKQQKSRLTWRLF</sequence>
<dbReference type="RefSeq" id="WP_007624288.1">
    <property type="nucleotide sequence ID" value="NZ_BAEO01000062.1"/>
</dbReference>
<dbReference type="Pfam" id="PF11456">
    <property type="entry name" value="DUF3019"/>
    <property type="match status" value="1"/>
</dbReference>
<organism evidence="1 2">
    <name type="scientific">Paraglaciecola arctica BSs20135</name>
    <dbReference type="NCBI Taxonomy" id="493475"/>
    <lineage>
        <taxon>Bacteria</taxon>
        <taxon>Pseudomonadati</taxon>
        <taxon>Pseudomonadota</taxon>
        <taxon>Gammaproteobacteria</taxon>
        <taxon>Alteromonadales</taxon>
        <taxon>Alteromonadaceae</taxon>
        <taxon>Paraglaciecola</taxon>
    </lineage>
</organism>
<dbReference type="OrthoDB" id="5772660at2"/>
<evidence type="ECO:0000313" key="1">
    <source>
        <dbReference type="EMBL" id="GAC21389.1"/>
    </source>
</evidence>
<protein>
    <recommendedName>
        <fullName evidence="3">DUF3019 domain-containing protein</fullName>
    </recommendedName>
</protein>
<keyword evidence="2" id="KW-1185">Reference proteome</keyword>
<dbReference type="AlphaFoldDB" id="K6XL71"/>
<dbReference type="EMBL" id="BAEO01000062">
    <property type="protein sequence ID" value="GAC21389.1"/>
    <property type="molecule type" value="Genomic_DNA"/>
</dbReference>
<dbReference type="InterPro" id="IPR021559">
    <property type="entry name" value="DUF3019"/>
</dbReference>